<feature type="region of interest" description="Disordered" evidence="1">
    <location>
        <begin position="1"/>
        <end position="21"/>
    </location>
</feature>
<accession>A0ABY5NMD3</accession>
<evidence type="ECO:0000256" key="1">
    <source>
        <dbReference type="SAM" id="MobiDB-lite"/>
    </source>
</evidence>
<evidence type="ECO:0000313" key="3">
    <source>
        <dbReference type="EMBL" id="UUT36342.1"/>
    </source>
</evidence>
<reference evidence="3" key="1">
    <citation type="submission" date="2022-01" db="EMBL/GenBank/DDBJ databases">
        <title>Microbacterium eymi and Microbacterium rhizovicinus sp. nov., isolated from the rhizospheric soil of Elymus tsukushiensis, a plant native to the Dokdo Islands, Republic of Korea.</title>
        <authorList>
            <person name="Hwang Y.J."/>
        </authorList>
    </citation>
    <scope>NUCLEOTIDE SEQUENCE</scope>
    <source>
        <strain evidence="3">KUDC0405</strain>
    </source>
</reference>
<name>A0ABY5NMD3_9MICO</name>
<keyword evidence="4" id="KW-1185">Reference proteome</keyword>
<feature type="transmembrane region" description="Helical" evidence="2">
    <location>
        <begin position="47"/>
        <end position="69"/>
    </location>
</feature>
<sequence length="133" mass="14034">MDDRRRDRAGDRSAGGGVLDRAGADPLAELLDRRHHEESIDVGGLDALAGIVVIGLLAIVLACTLSLIVTRRAVAPLVDALARQRRFVADASHELAHAAGRPRRAAAGARALSAARRSAAGHRRRACARTPAR</sequence>
<keyword evidence="2" id="KW-0472">Membrane</keyword>
<protein>
    <submittedName>
        <fullName evidence="3">Uncharacterized protein</fullName>
    </submittedName>
</protein>
<gene>
    <name evidence="3" type="ORF">L2X98_25715</name>
</gene>
<evidence type="ECO:0000313" key="4">
    <source>
        <dbReference type="Proteomes" id="UP001054811"/>
    </source>
</evidence>
<keyword evidence="2" id="KW-0812">Transmembrane</keyword>
<feature type="compositionally biased region" description="Basic and acidic residues" evidence="1">
    <location>
        <begin position="1"/>
        <end position="11"/>
    </location>
</feature>
<organism evidence="3 4">
    <name type="scientific">Microbacterium elymi</name>
    <dbReference type="NCBI Taxonomy" id="2909587"/>
    <lineage>
        <taxon>Bacteria</taxon>
        <taxon>Bacillati</taxon>
        <taxon>Actinomycetota</taxon>
        <taxon>Actinomycetes</taxon>
        <taxon>Micrococcales</taxon>
        <taxon>Microbacteriaceae</taxon>
        <taxon>Microbacterium</taxon>
    </lineage>
</organism>
<dbReference type="EMBL" id="CP091139">
    <property type="protein sequence ID" value="UUT36342.1"/>
    <property type="molecule type" value="Genomic_DNA"/>
</dbReference>
<keyword evidence="2" id="KW-1133">Transmembrane helix</keyword>
<proteinExistence type="predicted"/>
<dbReference type="Proteomes" id="UP001054811">
    <property type="component" value="Chromosome"/>
</dbReference>
<evidence type="ECO:0000256" key="2">
    <source>
        <dbReference type="SAM" id="Phobius"/>
    </source>
</evidence>
<dbReference type="RefSeq" id="WP_259613000.1">
    <property type="nucleotide sequence ID" value="NZ_CP091139.2"/>
</dbReference>